<reference evidence="2 3" key="1">
    <citation type="submission" date="2019-08" db="EMBL/GenBank/DDBJ databases">
        <title>Pedobacter sp. nov., isolated from Han river, South Korea.</title>
        <authorList>
            <person name="Lee D.-H."/>
            <person name="Kim Y.-S."/>
            <person name="Hwang E.-M."/>
            <person name="Le Tran T.C."/>
            <person name="Cha C.-J."/>
        </authorList>
    </citation>
    <scope>NUCLEOTIDE SEQUENCE [LARGE SCALE GENOMIC DNA]</scope>
    <source>
        <strain evidence="2 3">CJ43</strain>
    </source>
</reference>
<dbReference type="EMBL" id="CP043329">
    <property type="protein sequence ID" value="QEK52801.1"/>
    <property type="molecule type" value="Genomic_DNA"/>
</dbReference>
<protein>
    <submittedName>
        <fullName evidence="2">DUF4198 domain-containing protein</fullName>
    </submittedName>
</protein>
<dbReference type="Proteomes" id="UP000323653">
    <property type="component" value="Chromosome"/>
</dbReference>
<feature type="signal peptide" evidence="1">
    <location>
        <begin position="1"/>
        <end position="24"/>
    </location>
</feature>
<dbReference type="AlphaFoldDB" id="A0A5C0VMG7"/>
<gene>
    <name evidence="2" type="ORF">FYC62_14860</name>
</gene>
<keyword evidence="1" id="KW-0732">Signal</keyword>
<proteinExistence type="predicted"/>
<feature type="chain" id="PRO_5023091467" evidence="1">
    <location>
        <begin position="25"/>
        <end position="236"/>
    </location>
</feature>
<evidence type="ECO:0000256" key="1">
    <source>
        <dbReference type="SAM" id="SignalP"/>
    </source>
</evidence>
<accession>A0A5C0VMG7</accession>
<dbReference type="RefSeq" id="WP_149075495.1">
    <property type="nucleotide sequence ID" value="NZ_CP043329.1"/>
</dbReference>
<name>A0A5C0VMG7_9SPHI</name>
<sequence>MKTLKSILFLALLALPFKNLLAHALWIETPLNGKIGQVQQVNIFYGEYATQEKEAPAKWYSDVNQFSLWLIKPGKEKIKLQVKETENGFTTSFTPTVQGQYALSVVHEAKELGGTTKYEFSSYAIVNVGNIKAQADVPNLLKTVFKSHKVHQINQEVEFQVLLNNNAFAKGKVMIFSPEGWSKECIADENGYITFKPVWKGFYVLEASNYEKTNGTHHGKTYDASWQGATSGIFIH</sequence>
<evidence type="ECO:0000313" key="3">
    <source>
        <dbReference type="Proteomes" id="UP000323653"/>
    </source>
</evidence>
<evidence type="ECO:0000313" key="2">
    <source>
        <dbReference type="EMBL" id="QEK52801.1"/>
    </source>
</evidence>
<dbReference type="KEGG" id="pej:FYC62_14860"/>
<keyword evidence="3" id="KW-1185">Reference proteome</keyword>
<organism evidence="2 3">
    <name type="scientific">Pedobacter aquae</name>
    <dbReference type="NCBI Taxonomy" id="2605747"/>
    <lineage>
        <taxon>Bacteria</taxon>
        <taxon>Pseudomonadati</taxon>
        <taxon>Bacteroidota</taxon>
        <taxon>Sphingobacteriia</taxon>
        <taxon>Sphingobacteriales</taxon>
        <taxon>Sphingobacteriaceae</taxon>
        <taxon>Pedobacter</taxon>
    </lineage>
</organism>